<dbReference type="GO" id="GO:0005886">
    <property type="term" value="C:plasma membrane"/>
    <property type="evidence" value="ECO:0007669"/>
    <property type="project" value="UniProtKB-SubCell"/>
</dbReference>
<dbReference type="PANTHER" id="PTHR23523">
    <property type="match status" value="1"/>
</dbReference>
<feature type="transmembrane region" description="Helical" evidence="6">
    <location>
        <begin position="159"/>
        <end position="176"/>
    </location>
</feature>
<proteinExistence type="predicted"/>
<dbReference type="InterPro" id="IPR020846">
    <property type="entry name" value="MFS_dom"/>
</dbReference>
<feature type="transmembrane region" description="Helical" evidence="6">
    <location>
        <begin position="96"/>
        <end position="118"/>
    </location>
</feature>
<keyword evidence="4 6" id="KW-1133">Transmembrane helix</keyword>
<evidence type="ECO:0000256" key="4">
    <source>
        <dbReference type="ARBA" id="ARBA00022989"/>
    </source>
</evidence>
<feature type="transmembrane region" description="Helical" evidence="6">
    <location>
        <begin position="205"/>
        <end position="228"/>
    </location>
</feature>
<dbReference type="InterPro" id="IPR011701">
    <property type="entry name" value="MFS"/>
</dbReference>
<evidence type="ECO:0000256" key="2">
    <source>
        <dbReference type="ARBA" id="ARBA00022448"/>
    </source>
</evidence>
<dbReference type="Gene3D" id="1.20.1250.20">
    <property type="entry name" value="MFS general substrate transporter like domains"/>
    <property type="match status" value="1"/>
</dbReference>
<keyword evidence="2" id="KW-0813">Transport</keyword>
<feature type="transmembrane region" description="Helical" evidence="6">
    <location>
        <begin position="363"/>
        <end position="382"/>
    </location>
</feature>
<evidence type="ECO:0000256" key="6">
    <source>
        <dbReference type="SAM" id="Phobius"/>
    </source>
</evidence>
<dbReference type="InterPro" id="IPR052524">
    <property type="entry name" value="MFS_Cyanate_Porter"/>
</dbReference>
<evidence type="ECO:0000259" key="7">
    <source>
        <dbReference type="PROSITE" id="PS50850"/>
    </source>
</evidence>
<name>A0A0R2G444_9LACO</name>
<feature type="transmembrane region" description="Helical" evidence="6">
    <location>
        <begin position="125"/>
        <end position="147"/>
    </location>
</feature>
<feature type="transmembrane region" description="Helical" evidence="6">
    <location>
        <begin position="40"/>
        <end position="61"/>
    </location>
</feature>
<keyword evidence="3 6" id="KW-0812">Transmembrane</keyword>
<sequence>MLIQSLTLLLIILIGANLRTPLTAVPPILNNISSSFNLPTWFLGSMTTIPLLCFAIISPFVSQLSRKFGILTTITIAIIGLLIGSLFRVYSFPTLLVGTLLIGSSIAILNVLSPVLVAKFYPHKIGLMTSAYTFSMTIFSALSAGFSAPLSARIGWKSTLQWLVVIPVITLLVLFWQRDSKKANHLSNKSFVPAEQLKSIWHQPLAWYLTFYMGLQSFLFYTILTWLPSIFVAHGISQNQSSFLLGLMQLSSLPVAYLIPNLASHLKKQTFLIWMIFCLFIFGFSGLLFKTSSLFFAAIICILLGFATNSAFCLSMVLFSLKTNNPDETSAMSGMAQSIGYLVASIGPVLSGIMHSLTNSWNLVILMLLALVIIQTIFGLMIDKKKTVFG</sequence>
<comment type="caution">
    <text evidence="8">The sequence shown here is derived from an EMBL/GenBank/DDBJ whole genome shotgun (WGS) entry which is preliminary data.</text>
</comment>
<dbReference type="SUPFAM" id="SSF103473">
    <property type="entry name" value="MFS general substrate transporter"/>
    <property type="match status" value="1"/>
</dbReference>
<dbReference type="GO" id="GO:0022857">
    <property type="term" value="F:transmembrane transporter activity"/>
    <property type="evidence" value="ECO:0007669"/>
    <property type="project" value="InterPro"/>
</dbReference>
<feature type="transmembrane region" description="Helical" evidence="6">
    <location>
        <begin position="295"/>
        <end position="319"/>
    </location>
</feature>
<reference evidence="8 9" key="1">
    <citation type="journal article" date="2015" name="Genome Announc.">
        <title>Expanding the biotechnology potential of lactobacilli through comparative genomics of 213 strains and associated genera.</title>
        <authorList>
            <person name="Sun Z."/>
            <person name="Harris H.M."/>
            <person name="McCann A."/>
            <person name="Guo C."/>
            <person name="Argimon S."/>
            <person name="Zhang W."/>
            <person name="Yang X."/>
            <person name="Jeffery I.B."/>
            <person name="Cooney J.C."/>
            <person name="Kagawa T.F."/>
            <person name="Liu W."/>
            <person name="Song Y."/>
            <person name="Salvetti E."/>
            <person name="Wrobel A."/>
            <person name="Rasinkangas P."/>
            <person name="Parkhill J."/>
            <person name="Rea M.C."/>
            <person name="O'Sullivan O."/>
            <person name="Ritari J."/>
            <person name="Douillard F.P."/>
            <person name="Paul Ross R."/>
            <person name="Yang R."/>
            <person name="Briner A.E."/>
            <person name="Felis G.E."/>
            <person name="de Vos W.M."/>
            <person name="Barrangou R."/>
            <person name="Klaenhammer T.R."/>
            <person name="Caufield P.W."/>
            <person name="Cui Y."/>
            <person name="Zhang H."/>
            <person name="O'Toole P.W."/>
        </authorList>
    </citation>
    <scope>NUCLEOTIDE SEQUENCE [LARGE SCALE GENOMIC DNA]</scope>
    <source>
        <strain evidence="8 9">ATCC 27304</strain>
    </source>
</reference>
<feature type="transmembrane region" description="Helical" evidence="6">
    <location>
        <begin position="68"/>
        <end position="90"/>
    </location>
</feature>
<evidence type="ECO:0000256" key="3">
    <source>
        <dbReference type="ARBA" id="ARBA00022692"/>
    </source>
</evidence>
<dbReference type="Pfam" id="PF07690">
    <property type="entry name" value="MFS_1"/>
    <property type="match status" value="1"/>
</dbReference>
<dbReference type="InterPro" id="IPR036259">
    <property type="entry name" value="MFS_trans_sf"/>
</dbReference>
<dbReference type="Proteomes" id="UP000051727">
    <property type="component" value="Unassembled WGS sequence"/>
</dbReference>
<protein>
    <submittedName>
        <fullName evidence="8">MFS family major facilitator transporter</fullName>
    </submittedName>
</protein>
<dbReference type="AlphaFoldDB" id="A0A0R2G444"/>
<evidence type="ECO:0000256" key="1">
    <source>
        <dbReference type="ARBA" id="ARBA00004651"/>
    </source>
</evidence>
<gene>
    <name evidence="8" type="ORF">IV36_GL001327</name>
</gene>
<comment type="subcellular location">
    <subcellularLocation>
        <location evidence="1">Cell membrane</location>
        <topology evidence="1">Multi-pass membrane protein</topology>
    </subcellularLocation>
</comment>
<dbReference type="PROSITE" id="PS50850">
    <property type="entry name" value="MFS"/>
    <property type="match status" value="1"/>
</dbReference>
<accession>A0A0R2G444</accession>
<dbReference type="PATRIC" id="fig|1618.3.peg.1342"/>
<feature type="transmembrane region" description="Helical" evidence="6">
    <location>
        <begin position="271"/>
        <end position="289"/>
    </location>
</feature>
<organism evidence="8 9">
    <name type="scientific">Liquorilactobacillus mali</name>
    <dbReference type="NCBI Taxonomy" id="1618"/>
    <lineage>
        <taxon>Bacteria</taxon>
        <taxon>Bacillati</taxon>
        <taxon>Bacillota</taxon>
        <taxon>Bacilli</taxon>
        <taxon>Lactobacillales</taxon>
        <taxon>Lactobacillaceae</taxon>
        <taxon>Liquorilactobacillus</taxon>
    </lineage>
</organism>
<feature type="domain" description="Major facilitator superfamily (MFS) profile" evidence="7">
    <location>
        <begin position="1"/>
        <end position="387"/>
    </location>
</feature>
<dbReference type="EMBL" id="JQAR01000003">
    <property type="protein sequence ID" value="KRN32076.1"/>
    <property type="molecule type" value="Genomic_DNA"/>
</dbReference>
<evidence type="ECO:0000313" key="8">
    <source>
        <dbReference type="EMBL" id="KRN32076.1"/>
    </source>
</evidence>
<dbReference type="CDD" id="cd17339">
    <property type="entry name" value="MFS_NIMT_CynX_like"/>
    <property type="match status" value="1"/>
</dbReference>
<evidence type="ECO:0000313" key="9">
    <source>
        <dbReference type="Proteomes" id="UP000051727"/>
    </source>
</evidence>
<evidence type="ECO:0000256" key="5">
    <source>
        <dbReference type="ARBA" id="ARBA00023136"/>
    </source>
</evidence>
<dbReference type="PANTHER" id="PTHR23523:SF2">
    <property type="entry name" value="2-NITROIMIDAZOLE TRANSPORTER"/>
    <property type="match status" value="1"/>
</dbReference>
<feature type="transmembrane region" description="Helical" evidence="6">
    <location>
        <begin position="339"/>
        <end position="357"/>
    </location>
</feature>
<keyword evidence="5 6" id="KW-0472">Membrane</keyword>